<accession>A0A166NNR8</accession>
<dbReference type="AlphaFoldDB" id="A0A166NNR8"/>
<keyword evidence="4 7" id="KW-1133">Transmembrane helix</keyword>
<dbReference type="HAMAP" id="MF_00155">
    <property type="entry name" value="CtaG"/>
    <property type="match status" value="1"/>
</dbReference>
<feature type="transmembrane region" description="Helical" evidence="7">
    <location>
        <begin position="52"/>
        <end position="72"/>
    </location>
</feature>
<evidence type="ECO:0000313" key="9">
    <source>
        <dbReference type="Proteomes" id="UP000076532"/>
    </source>
</evidence>
<dbReference type="Pfam" id="PF04442">
    <property type="entry name" value="CtaG_Cox11"/>
    <property type="match status" value="1"/>
</dbReference>
<keyword evidence="9" id="KW-1185">Reference proteome</keyword>
<comment type="subcellular location">
    <subcellularLocation>
        <location evidence="2">Mitochondrion inner membrane</location>
        <topology evidence="2">Single-pass membrane protein</topology>
        <orientation evidence="2">Intermembrane side</orientation>
    </subcellularLocation>
</comment>
<name>A0A166NNR8_9AGAM</name>
<comment type="function">
    <text evidence="1">Exerts its effect at some terminal stage of cytochrome c oxidase synthesis, probably by being involved in the insertion of the copper B into subunit I.</text>
</comment>
<evidence type="ECO:0000256" key="4">
    <source>
        <dbReference type="ARBA" id="ARBA00022989"/>
    </source>
</evidence>
<dbReference type="SUPFAM" id="SSF110111">
    <property type="entry name" value="Ctag/Cox11"/>
    <property type="match status" value="1"/>
</dbReference>
<dbReference type="OrthoDB" id="1704689at2759"/>
<proteinExistence type="inferred from homology"/>
<dbReference type="GO" id="GO:0005743">
    <property type="term" value="C:mitochondrial inner membrane"/>
    <property type="evidence" value="ECO:0007669"/>
    <property type="project" value="UniProtKB-SubCell"/>
</dbReference>
<gene>
    <name evidence="8" type="ORF">FIBSPDRAFT_734583</name>
</gene>
<keyword evidence="5 7" id="KW-0472">Membrane</keyword>
<dbReference type="PANTHER" id="PTHR21320:SF3">
    <property type="entry name" value="CYTOCHROME C OXIDASE ASSEMBLY PROTEIN COX11, MITOCHONDRIAL-RELATED"/>
    <property type="match status" value="1"/>
</dbReference>
<evidence type="ECO:0000256" key="5">
    <source>
        <dbReference type="ARBA" id="ARBA00023136"/>
    </source>
</evidence>
<evidence type="ECO:0000256" key="6">
    <source>
        <dbReference type="SAM" id="MobiDB-lite"/>
    </source>
</evidence>
<feature type="compositionally biased region" description="Pro residues" evidence="6">
    <location>
        <begin position="19"/>
        <end position="34"/>
    </location>
</feature>
<evidence type="ECO:0000313" key="8">
    <source>
        <dbReference type="EMBL" id="KZP25220.1"/>
    </source>
</evidence>
<organism evidence="8 9">
    <name type="scientific">Athelia psychrophila</name>
    <dbReference type="NCBI Taxonomy" id="1759441"/>
    <lineage>
        <taxon>Eukaryota</taxon>
        <taxon>Fungi</taxon>
        <taxon>Dikarya</taxon>
        <taxon>Basidiomycota</taxon>
        <taxon>Agaricomycotina</taxon>
        <taxon>Agaricomycetes</taxon>
        <taxon>Agaricomycetidae</taxon>
        <taxon>Atheliales</taxon>
        <taxon>Atheliaceae</taxon>
        <taxon>Athelia</taxon>
    </lineage>
</organism>
<dbReference type="STRING" id="436010.A0A166NNR8"/>
<evidence type="ECO:0000256" key="2">
    <source>
        <dbReference type="ARBA" id="ARBA00004243"/>
    </source>
</evidence>
<dbReference type="Proteomes" id="UP000076532">
    <property type="component" value="Unassembled WGS sequence"/>
</dbReference>
<dbReference type="GO" id="GO:0005759">
    <property type="term" value="C:mitochondrial matrix"/>
    <property type="evidence" value="ECO:0007669"/>
    <property type="project" value="UniProtKB-ARBA"/>
</dbReference>
<reference evidence="8 9" key="1">
    <citation type="journal article" date="2016" name="Mol. Biol. Evol.">
        <title>Comparative Genomics of Early-Diverging Mushroom-Forming Fungi Provides Insights into the Origins of Lignocellulose Decay Capabilities.</title>
        <authorList>
            <person name="Nagy L.G."/>
            <person name="Riley R."/>
            <person name="Tritt A."/>
            <person name="Adam C."/>
            <person name="Daum C."/>
            <person name="Floudas D."/>
            <person name="Sun H."/>
            <person name="Yadav J.S."/>
            <person name="Pangilinan J."/>
            <person name="Larsson K.H."/>
            <person name="Matsuura K."/>
            <person name="Barry K."/>
            <person name="Labutti K."/>
            <person name="Kuo R."/>
            <person name="Ohm R.A."/>
            <person name="Bhattacharya S.S."/>
            <person name="Shirouzu T."/>
            <person name="Yoshinaga Y."/>
            <person name="Martin F.M."/>
            <person name="Grigoriev I.V."/>
            <person name="Hibbett D.S."/>
        </authorList>
    </citation>
    <scope>NUCLEOTIDE SEQUENCE [LARGE SCALE GENOMIC DNA]</scope>
    <source>
        <strain evidence="8 9">CBS 109695</strain>
    </source>
</reference>
<evidence type="ECO:0000256" key="7">
    <source>
        <dbReference type="SAM" id="Phobius"/>
    </source>
</evidence>
<evidence type="ECO:0008006" key="10">
    <source>
        <dbReference type="Google" id="ProtNLM"/>
    </source>
</evidence>
<keyword evidence="3 7" id="KW-0812">Transmembrane</keyword>
<dbReference type="InterPro" id="IPR023471">
    <property type="entry name" value="CtaG/Cox11_dom_sf"/>
</dbReference>
<dbReference type="InterPro" id="IPR007533">
    <property type="entry name" value="Cyt_c_oxidase_assmbl_CtaG"/>
</dbReference>
<sequence>MRCQPTVKHVIQHRAYTSLPPPPPPPRSPRPPQTPEAYAAYRAAAHASKNRAVMMYALAVIVMAGGATYAAVPLYRAFCAATGFAGTPMVGTGRFDPDRLVPVEVVAGDGKGREGVRGVRRIRVHFNADKADTLKWEFKAQQKFVDVLPGETSLAFYRAHNYGDKDVVGIATYNVTPDRIAPYFSKVECFCFEEQRLLAGEEVDMPLLFFIDRDFLDDPACRSVDDVVLSYTFFRARRNQHGYLEPDADADAIQESLGFGGYENLPAKTGASTEVGAGQKLV</sequence>
<protein>
    <recommendedName>
        <fullName evidence="10">Cytochrome oxidase assembly factor</fullName>
    </recommendedName>
</protein>
<dbReference type="Gene3D" id="2.60.370.10">
    <property type="entry name" value="Ctag/Cox11"/>
    <property type="match status" value="1"/>
</dbReference>
<dbReference type="EMBL" id="KV417522">
    <property type="protein sequence ID" value="KZP25220.1"/>
    <property type="molecule type" value="Genomic_DNA"/>
</dbReference>
<evidence type="ECO:0000256" key="3">
    <source>
        <dbReference type="ARBA" id="ARBA00022692"/>
    </source>
</evidence>
<dbReference type="NCBIfam" id="NF003465">
    <property type="entry name" value="PRK05089.1"/>
    <property type="match status" value="1"/>
</dbReference>
<feature type="region of interest" description="Disordered" evidence="6">
    <location>
        <begin position="13"/>
        <end position="35"/>
    </location>
</feature>
<dbReference type="PANTHER" id="PTHR21320">
    <property type="entry name" value="CYTOCHROME C OXIDASE ASSEMBLY PROTEIN COX11-RELATED"/>
    <property type="match status" value="1"/>
</dbReference>
<dbReference type="FunFam" id="2.60.370.10:FF:000001">
    <property type="entry name" value="COX11 cytochrome c oxidase assembly homolog"/>
    <property type="match status" value="1"/>
</dbReference>
<evidence type="ECO:0000256" key="1">
    <source>
        <dbReference type="ARBA" id="ARBA00004007"/>
    </source>
</evidence>
<dbReference type="GO" id="GO:0005507">
    <property type="term" value="F:copper ion binding"/>
    <property type="evidence" value="ECO:0007669"/>
    <property type="project" value="InterPro"/>
</dbReference>